<accession>A0A5K7ZDV9</accession>
<dbReference type="OrthoDB" id="9089868at2"/>
<gene>
    <name evidence="1" type="ORF">DSCW_63720</name>
</gene>
<dbReference type="Proteomes" id="UP000427769">
    <property type="component" value="Chromosome"/>
</dbReference>
<name>A0A5K7ZDV9_9BACT</name>
<evidence type="ECO:0000313" key="1">
    <source>
        <dbReference type="EMBL" id="BBO78955.1"/>
    </source>
</evidence>
<dbReference type="EMBL" id="AP021875">
    <property type="protein sequence ID" value="BBO78955.1"/>
    <property type="molecule type" value="Genomic_DNA"/>
</dbReference>
<sequence>MEKFEDILRKVRSAITQEKSETRENFINHFSFDIGKFSFDMAKAFEKWKVFDDKIANDREKAAISGILYLAITLNITSMKLFVSGNSIASGNIHRQVLESIALVFLFSEKSLDTLELFMKQKYPANKAIKDVIMHQSKLNLNTKSLEILSKSYSFYQHYNNITSNTIASFVSIADKAIHLVPEFDENKISEYKIEIDMRVHLASIFDNILDSVINNVSKWK</sequence>
<dbReference type="KEGG" id="dwd:DSCW_63720"/>
<reference evidence="1 2" key="1">
    <citation type="submission" date="2019-11" db="EMBL/GenBank/DDBJ databases">
        <title>Comparative genomics of hydrocarbon-degrading Desulfosarcina strains.</title>
        <authorList>
            <person name="Watanabe M."/>
            <person name="Kojima H."/>
            <person name="Fukui M."/>
        </authorList>
    </citation>
    <scope>NUCLEOTIDE SEQUENCE [LARGE SCALE GENOMIC DNA]</scope>
    <source>
        <strain evidence="1 2">PP31</strain>
    </source>
</reference>
<dbReference type="AlphaFoldDB" id="A0A5K7ZDV9"/>
<proteinExistence type="predicted"/>
<keyword evidence="2" id="KW-1185">Reference proteome</keyword>
<dbReference type="RefSeq" id="WP_155307536.1">
    <property type="nucleotide sequence ID" value="NZ_AP021875.1"/>
</dbReference>
<protein>
    <submittedName>
        <fullName evidence="1">Uncharacterized protein</fullName>
    </submittedName>
</protein>
<evidence type="ECO:0000313" key="2">
    <source>
        <dbReference type="Proteomes" id="UP000427769"/>
    </source>
</evidence>
<organism evidence="1 2">
    <name type="scientific">Desulfosarcina widdelii</name>
    <dbReference type="NCBI Taxonomy" id="947919"/>
    <lineage>
        <taxon>Bacteria</taxon>
        <taxon>Pseudomonadati</taxon>
        <taxon>Thermodesulfobacteriota</taxon>
        <taxon>Desulfobacteria</taxon>
        <taxon>Desulfobacterales</taxon>
        <taxon>Desulfosarcinaceae</taxon>
        <taxon>Desulfosarcina</taxon>
    </lineage>
</organism>